<reference evidence="2 3" key="1">
    <citation type="submission" date="2023-06" db="EMBL/GenBank/DDBJ databases">
        <title>Cellulomonas sp. MW9 Whole genome sequence.</title>
        <authorList>
            <person name="Park S."/>
        </authorList>
    </citation>
    <scope>NUCLEOTIDE SEQUENCE [LARGE SCALE GENOMIC DNA]</scope>
    <source>
        <strain evidence="2 3">MW9</strain>
    </source>
</reference>
<dbReference type="PROSITE" id="PS51186">
    <property type="entry name" value="GNAT"/>
    <property type="match status" value="1"/>
</dbReference>
<keyword evidence="3" id="KW-1185">Reference proteome</keyword>
<dbReference type="SUPFAM" id="SSF55729">
    <property type="entry name" value="Acyl-CoA N-acyltransferases (Nat)"/>
    <property type="match status" value="1"/>
</dbReference>
<protein>
    <submittedName>
        <fullName evidence="2">GNAT family N-acetyltransferase</fullName>
    </submittedName>
</protein>
<accession>A0ABT7S7Q8</accession>
<name>A0ABT7S7Q8_9CELL</name>
<evidence type="ECO:0000313" key="3">
    <source>
        <dbReference type="Proteomes" id="UP001321453"/>
    </source>
</evidence>
<proteinExistence type="predicted"/>
<dbReference type="CDD" id="cd04301">
    <property type="entry name" value="NAT_SF"/>
    <property type="match status" value="1"/>
</dbReference>
<dbReference type="EMBL" id="JAUCGR010000002">
    <property type="protein sequence ID" value="MDM7831067.1"/>
    <property type="molecule type" value="Genomic_DNA"/>
</dbReference>
<dbReference type="Proteomes" id="UP001321453">
    <property type="component" value="Unassembled WGS sequence"/>
</dbReference>
<organism evidence="2 3">
    <name type="scientific">Cellulomonas edaphi</name>
    <dbReference type="NCBI Taxonomy" id="3053468"/>
    <lineage>
        <taxon>Bacteria</taxon>
        <taxon>Bacillati</taxon>
        <taxon>Actinomycetota</taxon>
        <taxon>Actinomycetes</taxon>
        <taxon>Micrococcales</taxon>
        <taxon>Cellulomonadaceae</taxon>
        <taxon>Cellulomonas</taxon>
    </lineage>
</organism>
<sequence>MRPGVHVSAARPEDLDSLVELCLAARAESAVGAQLCTDDAERLRDQLGALLAVPGGLALMGTVDGVPAGMLLARLVGPSLFTDVVSLNLEAVYVVPDARRRGLGHMLLSAATQQADEAGAADVYATPLPGSRGMQRFLARLGFAPAAAHRVVATSALQRRLAHEGAPAAAGRRPSPRGLEDLIARRRQAREGRAASAAGDQATASISMQVNRAVQMRRPSASSTTTW</sequence>
<dbReference type="InterPro" id="IPR000182">
    <property type="entry name" value="GNAT_dom"/>
</dbReference>
<dbReference type="InterPro" id="IPR016181">
    <property type="entry name" value="Acyl_CoA_acyltransferase"/>
</dbReference>
<feature type="domain" description="N-acetyltransferase" evidence="1">
    <location>
        <begin position="5"/>
        <end position="164"/>
    </location>
</feature>
<gene>
    <name evidence="2" type="ORF">QRT05_06955</name>
</gene>
<evidence type="ECO:0000313" key="2">
    <source>
        <dbReference type="EMBL" id="MDM7831067.1"/>
    </source>
</evidence>
<dbReference type="Gene3D" id="3.40.630.30">
    <property type="match status" value="1"/>
</dbReference>
<evidence type="ECO:0000259" key="1">
    <source>
        <dbReference type="PROSITE" id="PS51186"/>
    </source>
</evidence>
<dbReference type="Pfam" id="PF00583">
    <property type="entry name" value="Acetyltransf_1"/>
    <property type="match status" value="1"/>
</dbReference>
<comment type="caution">
    <text evidence="2">The sequence shown here is derived from an EMBL/GenBank/DDBJ whole genome shotgun (WGS) entry which is preliminary data.</text>
</comment>
<dbReference type="RefSeq" id="WP_289446317.1">
    <property type="nucleotide sequence ID" value="NZ_JAUCGR010000002.1"/>
</dbReference>